<keyword evidence="1" id="KW-1133">Transmembrane helix</keyword>
<dbReference type="GO" id="GO:0038038">
    <property type="term" value="C:G protein-coupled receptor homodimeric complex"/>
    <property type="evidence" value="ECO:0007669"/>
    <property type="project" value="TreeGrafter"/>
</dbReference>
<feature type="transmembrane region" description="Helical" evidence="1">
    <location>
        <begin position="211"/>
        <end position="232"/>
    </location>
</feature>
<dbReference type="PANTHER" id="PTHR28009">
    <property type="entry name" value="PHEROMONE ALPHA FACTOR RECEPTOR"/>
    <property type="match status" value="1"/>
</dbReference>
<keyword evidence="1" id="KW-0472">Membrane</keyword>
<dbReference type="PRINTS" id="PR00250">
    <property type="entry name" value="GPCRSTE2"/>
</dbReference>
<dbReference type="GO" id="GO:0004932">
    <property type="term" value="F:mating-type factor pheromone receptor activity"/>
    <property type="evidence" value="ECO:0007669"/>
    <property type="project" value="InterPro"/>
</dbReference>
<organism evidence="2 3">
    <name type="scientific">Orbilia ellipsospora</name>
    <dbReference type="NCBI Taxonomy" id="2528407"/>
    <lineage>
        <taxon>Eukaryota</taxon>
        <taxon>Fungi</taxon>
        <taxon>Dikarya</taxon>
        <taxon>Ascomycota</taxon>
        <taxon>Pezizomycotina</taxon>
        <taxon>Orbiliomycetes</taxon>
        <taxon>Orbiliales</taxon>
        <taxon>Orbiliaceae</taxon>
        <taxon>Orbilia</taxon>
    </lineage>
</organism>
<feature type="transmembrane region" description="Helical" evidence="1">
    <location>
        <begin position="252"/>
        <end position="273"/>
    </location>
</feature>
<comment type="caution">
    <text evidence="2">The sequence shown here is derived from an EMBL/GenBank/DDBJ whole genome shotgun (WGS) entry which is preliminary data.</text>
</comment>
<dbReference type="PANTHER" id="PTHR28009:SF1">
    <property type="entry name" value="PHEROMONE ALPHA FACTOR RECEPTOR"/>
    <property type="match status" value="1"/>
</dbReference>
<keyword evidence="2" id="KW-0647">Proteasome</keyword>
<accession>A0AAV9WVD8</accession>
<feature type="transmembrane region" description="Helical" evidence="1">
    <location>
        <begin position="135"/>
        <end position="158"/>
    </location>
</feature>
<name>A0AAV9WVD8_9PEZI</name>
<sequence length="421" mass="47032">MSDSSLNPTYLEVPVPSAESWEPHTNLIDFIYPDASNMSFTLAMIDEFRRNQLFTNTIFSVQIGAAVVIIFVMLCITHADKRKTPVFIVNLVNLLLVAVRGILFDDYFMGPLARTYTTFAWDTSDVPTSALIKSIISSILSLLLMIGTQISLLLQIRICYALNPRSRTRILVTCGSIGALATVAYLSLGIYAIKLQEKPPDIRITKWAKPLVNSLVALSIVVYSGMFSWRMFQSVRNRRRMGFTGLGSLESLLISGFQCLVFPAIFCVIENFVKFGGSASLAQATVAFLLPISHLWATNVQANSKLSMARIEQLQERKLLRERIAHMLKSYCQHCLGSFRCLVLFVEMSYLKICSGCLTRFRSRFRSRQDGCDITSRSRKIEFKSCTAERPSMAGDSLNTSRVSPNDISGFGKDIEAGRGI</sequence>
<dbReference type="Proteomes" id="UP001365542">
    <property type="component" value="Unassembled WGS sequence"/>
</dbReference>
<feature type="transmembrane region" description="Helical" evidence="1">
    <location>
        <begin position="86"/>
        <end position="104"/>
    </location>
</feature>
<reference evidence="2 3" key="1">
    <citation type="submission" date="2019-10" db="EMBL/GenBank/DDBJ databases">
        <authorList>
            <person name="Palmer J.M."/>
        </authorList>
    </citation>
    <scope>NUCLEOTIDE SEQUENCE [LARGE SCALE GENOMIC DNA]</scope>
    <source>
        <strain evidence="2 3">TWF694</strain>
    </source>
</reference>
<feature type="transmembrane region" description="Helical" evidence="1">
    <location>
        <begin position="170"/>
        <end position="191"/>
    </location>
</feature>
<evidence type="ECO:0000313" key="3">
    <source>
        <dbReference type="Proteomes" id="UP001365542"/>
    </source>
</evidence>
<dbReference type="Pfam" id="PF02116">
    <property type="entry name" value="STE2"/>
    <property type="match status" value="1"/>
</dbReference>
<keyword evidence="3" id="KW-1185">Reference proteome</keyword>
<gene>
    <name evidence="2" type="primary">PRE2_1</name>
    <name evidence="2" type="ORF">TWF694_004843</name>
</gene>
<dbReference type="EMBL" id="JAVHJO010000016">
    <property type="protein sequence ID" value="KAK6526234.1"/>
    <property type="molecule type" value="Genomic_DNA"/>
</dbReference>
<dbReference type="GO" id="GO:0000502">
    <property type="term" value="C:proteasome complex"/>
    <property type="evidence" value="ECO:0007669"/>
    <property type="project" value="UniProtKB-KW"/>
</dbReference>
<evidence type="ECO:0000313" key="2">
    <source>
        <dbReference type="EMBL" id="KAK6526234.1"/>
    </source>
</evidence>
<protein>
    <submittedName>
        <fullName evidence="2">Proteasome subunit beta type-5</fullName>
    </submittedName>
</protein>
<keyword evidence="1" id="KW-0812">Transmembrane</keyword>
<dbReference type="Gene3D" id="1.10.287.920">
    <property type="entry name" value="Pheromone alpha factor receptor"/>
    <property type="match status" value="1"/>
</dbReference>
<feature type="transmembrane region" description="Helical" evidence="1">
    <location>
        <begin position="53"/>
        <end position="74"/>
    </location>
</feature>
<proteinExistence type="predicted"/>
<feature type="transmembrane region" description="Helical" evidence="1">
    <location>
        <begin position="279"/>
        <end position="298"/>
    </location>
</feature>
<dbReference type="AlphaFoldDB" id="A0AAV9WVD8"/>
<dbReference type="InterPro" id="IPR027458">
    <property type="entry name" value="STE2_TM1-TM2_sf"/>
</dbReference>
<evidence type="ECO:0000256" key="1">
    <source>
        <dbReference type="SAM" id="Phobius"/>
    </source>
</evidence>
<dbReference type="InterPro" id="IPR000366">
    <property type="entry name" value="GPCR_STE2"/>
</dbReference>
<dbReference type="GO" id="GO:0000750">
    <property type="term" value="P:pheromone-dependent signal transduction involved in conjugation with cellular fusion"/>
    <property type="evidence" value="ECO:0007669"/>
    <property type="project" value="TreeGrafter"/>
</dbReference>